<proteinExistence type="predicted"/>
<dbReference type="PANTHER" id="PTHR46855">
    <property type="entry name" value="OSJNBB0038F03.10 PROTEIN"/>
    <property type="match status" value="1"/>
</dbReference>
<dbReference type="InterPro" id="IPR013088">
    <property type="entry name" value="Znf_NHR/GATA"/>
</dbReference>
<dbReference type="AlphaFoldDB" id="A0AAQ3KF10"/>
<dbReference type="PROSITE" id="PS50114">
    <property type="entry name" value="GATA_ZN_FINGER_2"/>
    <property type="match status" value="1"/>
</dbReference>
<dbReference type="EMBL" id="CP136894">
    <property type="protein sequence ID" value="WOL07623.1"/>
    <property type="molecule type" value="Genomic_DNA"/>
</dbReference>
<dbReference type="Gene3D" id="3.30.50.10">
    <property type="entry name" value="Erythroid Transcription Factor GATA-1, subunit A"/>
    <property type="match status" value="1"/>
</dbReference>
<keyword evidence="4" id="KW-1185">Reference proteome</keyword>
<evidence type="ECO:0000256" key="1">
    <source>
        <dbReference type="PROSITE-ProRule" id="PRU00094"/>
    </source>
</evidence>
<dbReference type="Pfam" id="PF00320">
    <property type="entry name" value="GATA"/>
    <property type="match status" value="1"/>
</dbReference>
<evidence type="ECO:0000313" key="4">
    <source>
        <dbReference type="Proteomes" id="UP001327560"/>
    </source>
</evidence>
<feature type="domain" description="GATA-type" evidence="2">
    <location>
        <begin position="7"/>
        <end position="40"/>
    </location>
</feature>
<keyword evidence="1" id="KW-0479">Metal-binding</keyword>
<accession>A0AAQ3KF10</accession>
<dbReference type="GO" id="GO:0006355">
    <property type="term" value="P:regulation of DNA-templated transcription"/>
    <property type="evidence" value="ECO:0007669"/>
    <property type="project" value="InterPro"/>
</dbReference>
<organism evidence="3 4">
    <name type="scientific">Canna indica</name>
    <name type="common">Indian-shot</name>
    <dbReference type="NCBI Taxonomy" id="4628"/>
    <lineage>
        <taxon>Eukaryota</taxon>
        <taxon>Viridiplantae</taxon>
        <taxon>Streptophyta</taxon>
        <taxon>Embryophyta</taxon>
        <taxon>Tracheophyta</taxon>
        <taxon>Spermatophyta</taxon>
        <taxon>Magnoliopsida</taxon>
        <taxon>Liliopsida</taxon>
        <taxon>Zingiberales</taxon>
        <taxon>Cannaceae</taxon>
        <taxon>Canna</taxon>
    </lineage>
</organism>
<reference evidence="3 4" key="1">
    <citation type="submission" date="2023-10" db="EMBL/GenBank/DDBJ databases">
        <title>Chromosome-scale genome assembly provides insights into flower coloration mechanisms of Canna indica.</title>
        <authorList>
            <person name="Li C."/>
        </authorList>
    </citation>
    <scope>NUCLEOTIDE SEQUENCE [LARGE SCALE GENOMIC DNA]</scope>
    <source>
        <tissue evidence="3">Flower</tissue>
    </source>
</reference>
<sequence length="466" mass="51694">MGKTGPCRHCGVTSTPLWRNGPPDKPVLCNACGSRWRTKGSLTNYTPLHVREAFDSEQTKASSVKGISFKPKDQRLQKNKKNYCDQNFQKIVERDTSHRSSYRSAISHSDSYAHGSIDADTMTGSAQSNVQDQSLVPSNKRTFLNCRKPSSVEKLTKDLYSILHQQQSYLSGSSEEDLLYESESSHGYTEIGYGGVLIRHPNYKLIEESEASSLAEDNRSCITNEHNTWLASFPMHSESEGTQLSKTGIDKLKQLTRYMAQDNVTRHKIPHEKLKMSQGRDSSLLSADLNVEGRKGKAIGSDSPGIYNLTPKKGGLDCDHQDSSELKDTRQSPKRLCKTEASDLPWSCAPQLKSTSAGLKFEDKNIFVENEGDNFRNKSSLASHADKCSMSALSQFTADSSDSDLLPDVPPNASFAEAELLHHTLEEKSMSNVCSAVILVAETDESLSSFPSRFRNEQNVSVTYIE</sequence>
<protein>
    <submittedName>
        <fullName evidence="3">GATA transcription factor 27 isoform X2</fullName>
    </submittedName>
</protein>
<keyword evidence="1" id="KW-0863">Zinc-finger</keyword>
<dbReference type="GO" id="GO:0043565">
    <property type="term" value="F:sequence-specific DNA binding"/>
    <property type="evidence" value="ECO:0007669"/>
    <property type="project" value="InterPro"/>
</dbReference>
<dbReference type="InterPro" id="IPR000679">
    <property type="entry name" value="Znf_GATA"/>
</dbReference>
<dbReference type="PANTHER" id="PTHR46855:SF1">
    <property type="entry name" value="GATA TRANSCRIPTION FACTOR 26"/>
    <property type="match status" value="1"/>
</dbReference>
<dbReference type="CDD" id="cd00202">
    <property type="entry name" value="ZnF_GATA"/>
    <property type="match status" value="1"/>
</dbReference>
<evidence type="ECO:0000313" key="3">
    <source>
        <dbReference type="EMBL" id="WOL07623.1"/>
    </source>
</evidence>
<dbReference type="SUPFAM" id="SSF57716">
    <property type="entry name" value="Glucocorticoid receptor-like (DNA-binding domain)"/>
    <property type="match status" value="1"/>
</dbReference>
<gene>
    <name evidence="3" type="ORF">Cni_G16368</name>
</gene>
<dbReference type="SMART" id="SM00401">
    <property type="entry name" value="ZnF_GATA"/>
    <property type="match status" value="1"/>
</dbReference>
<dbReference type="GO" id="GO:0008270">
    <property type="term" value="F:zinc ion binding"/>
    <property type="evidence" value="ECO:0007669"/>
    <property type="project" value="UniProtKB-KW"/>
</dbReference>
<keyword evidence="1" id="KW-0862">Zinc</keyword>
<name>A0AAQ3KF10_9LILI</name>
<evidence type="ECO:0000259" key="2">
    <source>
        <dbReference type="PROSITE" id="PS50114"/>
    </source>
</evidence>
<dbReference type="InterPro" id="IPR044589">
    <property type="entry name" value="GATA26/27"/>
</dbReference>
<dbReference type="Proteomes" id="UP001327560">
    <property type="component" value="Chromosome 5"/>
</dbReference>